<dbReference type="PROSITE" id="PS50943">
    <property type="entry name" value="HTH_CROC1"/>
    <property type="match status" value="1"/>
</dbReference>
<dbReference type="SUPFAM" id="SSF47413">
    <property type="entry name" value="lambda repressor-like DNA-binding domains"/>
    <property type="match status" value="1"/>
</dbReference>
<evidence type="ECO:0000256" key="1">
    <source>
        <dbReference type="ARBA" id="ARBA00023125"/>
    </source>
</evidence>
<dbReference type="AlphaFoldDB" id="A0A6A8A5F1"/>
<reference evidence="3 4" key="1">
    <citation type="submission" date="2019-11" db="EMBL/GenBank/DDBJ databases">
        <title>Genome analysis of Rhizobacterium cereale a novel genus and species isolated from maize roots in North Spain.</title>
        <authorList>
            <person name="Menendez E."/>
            <person name="Flores-Felix J.D."/>
            <person name="Ramirez-Bahena M.-H."/>
            <person name="Igual J.M."/>
            <person name="Garcia-Fraile P."/>
            <person name="Peix A."/>
            <person name="Velazquez E."/>
        </authorList>
    </citation>
    <scope>NUCLEOTIDE SEQUENCE [LARGE SCALE GENOMIC DNA]</scope>
    <source>
        <strain evidence="3 4">RZME27</strain>
    </source>
</reference>
<proteinExistence type="predicted"/>
<dbReference type="GO" id="GO:0003677">
    <property type="term" value="F:DNA binding"/>
    <property type="evidence" value="ECO:0007669"/>
    <property type="project" value="UniProtKB-KW"/>
</dbReference>
<dbReference type="PANTHER" id="PTHR46558:SF11">
    <property type="entry name" value="HTH-TYPE TRANSCRIPTIONAL REGULATOR XRE"/>
    <property type="match status" value="1"/>
</dbReference>
<dbReference type="Pfam" id="PF01381">
    <property type="entry name" value="HTH_3"/>
    <property type="match status" value="1"/>
</dbReference>
<dbReference type="InterPro" id="IPR001387">
    <property type="entry name" value="Cro/C1-type_HTH"/>
</dbReference>
<name>A0A6A8A5F1_9HYPH</name>
<organism evidence="3 4">
    <name type="scientific">Endobacterium cereale</name>
    <dbReference type="NCBI Taxonomy" id="2663029"/>
    <lineage>
        <taxon>Bacteria</taxon>
        <taxon>Pseudomonadati</taxon>
        <taxon>Pseudomonadota</taxon>
        <taxon>Alphaproteobacteria</taxon>
        <taxon>Hyphomicrobiales</taxon>
        <taxon>Rhizobiaceae</taxon>
        <taxon>Endobacterium</taxon>
    </lineage>
</organism>
<sequence>MQKKSPNPIDVSVGENLRQFRQFAGISQSSLGTALGLTFQQIQKYESGINRISASRLQEIATLLNVNVSAFFGEAKPVAIADGASIDPADPIIRFLQTSEGHTLNKSYWKLPKRLRHQILELAQAISN</sequence>
<dbReference type="CDD" id="cd00093">
    <property type="entry name" value="HTH_XRE"/>
    <property type="match status" value="1"/>
</dbReference>
<dbReference type="Proteomes" id="UP000435138">
    <property type="component" value="Unassembled WGS sequence"/>
</dbReference>
<dbReference type="Gene3D" id="1.10.260.40">
    <property type="entry name" value="lambda repressor-like DNA-binding domains"/>
    <property type="match status" value="1"/>
</dbReference>
<keyword evidence="1" id="KW-0238">DNA-binding</keyword>
<gene>
    <name evidence="3" type="ORF">GAO09_10550</name>
</gene>
<dbReference type="PANTHER" id="PTHR46558">
    <property type="entry name" value="TRACRIPTIONAL REGULATORY PROTEIN-RELATED-RELATED"/>
    <property type="match status" value="1"/>
</dbReference>
<evidence type="ECO:0000313" key="4">
    <source>
        <dbReference type="Proteomes" id="UP000435138"/>
    </source>
</evidence>
<dbReference type="SMART" id="SM00530">
    <property type="entry name" value="HTH_XRE"/>
    <property type="match status" value="1"/>
</dbReference>
<dbReference type="RefSeq" id="WP_153353978.1">
    <property type="nucleotide sequence ID" value="NZ_WIXI01000041.1"/>
</dbReference>
<comment type="caution">
    <text evidence="3">The sequence shown here is derived from an EMBL/GenBank/DDBJ whole genome shotgun (WGS) entry which is preliminary data.</text>
</comment>
<protein>
    <submittedName>
        <fullName evidence="3">Helix-turn-helix domain-containing protein</fullName>
    </submittedName>
</protein>
<dbReference type="InterPro" id="IPR010982">
    <property type="entry name" value="Lambda_DNA-bd_dom_sf"/>
</dbReference>
<keyword evidence="4" id="KW-1185">Reference proteome</keyword>
<accession>A0A6A8A5F1</accession>
<evidence type="ECO:0000313" key="3">
    <source>
        <dbReference type="EMBL" id="MQY46485.1"/>
    </source>
</evidence>
<evidence type="ECO:0000259" key="2">
    <source>
        <dbReference type="PROSITE" id="PS50943"/>
    </source>
</evidence>
<dbReference type="EMBL" id="WIXI01000041">
    <property type="protein sequence ID" value="MQY46485.1"/>
    <property type="molecule type" value="Genomic_DNA"/>
</dbReference>
<feature type="domain" description="HTH cro/C1-type" evidence="2">
    <location>
        <begin position="17"/>
        <end position="71"/>
    </location>
</feature>